<protein>
    <submittedName>
        <fullName evidence="2">Uncharacterized protein LOC100186104</fullName>
    </submittedName>
</protein>
<gene>
    <name evidence="2" type="primary">LOC100186104-001</name>
</gene>
<accession>A0A6F9DHT6</accession>
<feature type="compositionally biased region" description="Polar residues" evidence="1">
    <location>
        <begin position="187"/>
        <end position="206"/>
    </location>
</feature>
<evidence type="ECO:0000313" key="2">
    <source>
        <dbReference type="EMBL" id="CAB3262982.1"/>
    </source>
</evidence>
<dbReference type="EMBL" id="LR787120">
    <property type="protein sequence ID" value="CAB3262982.1"/>
    <property type="molecule type" value="mRNA"/>
</dbReference>
<feature type="region of interest" description="Disordered" evidence="1">
    <location>
        <begin position="184"/>
        <end position="213"/>
    </location>
</feature>
<sequence length="1300" mass="145045">MFPGKNCHQTTNWYKIRNLLPANSHFQDLKIAKISSPVPEDLTMVKGDTFTGMLMISLVLNMEVRRSNGCHYILAFGHDQISSPSAMLHPQYYQIWGILQSHDVPGKLIDCTAKKVLATKRQFDLEGSLQVKRTNRFETASETDEIKYIVETYPRLCKALLQQPLTAGRYKLLLPCHVIRPEDRVETSSGDRSGPATPQQAKTSGPVQPGGARLTLPPITNENVAHEIDIIKQYLKDTGITANMADMTKQLLQLNVLPYNPYPGFVRRFRRLAERFHLRKEPLHAIRKSIDCVATKLGETVLSSVKTKNGSSFWGLEHIVSHVNPKILEACFEPIQSSTVSNEHVSQETNQQISLLVSLSGPCVFKGSICNNWTQVELKVGVVVTSQDFSVAGKYFSLTLVEDFKHIESSNKHCLLDLIVPVEDEHGWTSRAFGRSDIESIVSDTSPVEDEIKRLIVHAVMSKKRITLNFLLCQTSKSSASKTYIPATKTYYLLFLQTPVNSQGNFQASQPRLVVSTLPFQALHEGVFLDRGQAEQYLATFQKYYSPGGQPQPTAGKKRSKIDPMHTEMMGPIIQAWQMKIASLILEHSMFSVVHYLFLLTLAQTRAKSFAKQTEEGLVVQICRLYRGTGAKLKCASFLHPVITQLLTSVDENILILADRMIAKYKDLLLEVADPELCARSSETQSLKHLIECVMPTPENEAHFHSTVLNSKLEELNYVVTCVVLGFSEDAIELSPAIKAAKSQLDSTFPHLVPKFPPMDNPGNVQYGIKNTAWPQVDKMKINKQVSVATSQAPKAVASHLAMMQYCADIRMDEVWRALYESLLLVQDYLPPNPYPILVSHLRKANMSVQSFFEADATSVKRMVQRKIVALEGSKELMTVTGSNAFALKASLTLLGPLGYRQSFEIASKVVLTPPGEAVSGQPIQVGPMQVASCGGLLPPTIHFGTVSPYLKSVDVDEHCFVRGPSDKTHHAANVLANIVLTHLRDLRSKGILPHQARFGGIVMKLNNLTSSAATRFESEFSAAIDGNHPIHVELYYPLDWRYILIKKRILAYYVTETNERVATLFRLPEGIEDFRSSIVFLHPADARYCVKQIPIAALPQDVATVRYWRSRDWPALVTHLVTRAQHLLAEGVATKRRTVIGSQAGQSDTNSLLAFCWRYHSGIPGQIDYLRCLNSAIESVMSFGVEATEEGAQISSAMDQALVEKMIVQFKWKMNEIISQGSSLAGASFAFLLRSKMDIVAFKDPNSNALFVKFDRESLQILREVNGYLLAIRNATAQDLMLASSTVLQYVKKQMQAVL</sequence>
<proteinExistence type="evidence at transcript level"/>
<evidence type="ECO:0000256" key="1">
    <source>
        <dbReference type="SAM" id="MobiDB-lite"/>
    </source>
</evidence>
<organism evidence="2">
    <name type="scientific">Phallusia mammillata</name>
    <dbReference type="NCBI Taxonomy" id="59560"/>
    <lineage>
        <taxon>Eukaryota</taxon>
        <taxon>Metazoa</taxon>
        <taxon>Chordata</taxon>
        <taxon>Tunicata</taxon>
        <taxon>Ascidiacea</taxon>
        <taxon>Phlebobranchia</taxon>
        <taxon>Ascidiidae</taxon>
        <taxon>Phallusia</taxon>
    </lineage>
</organism>
<name>A0A6F9DHT6_9ASCI</name>
<reference evidence="2" key="1">
    <citation type="submission" date="2020-04" db="EMBL/GenBank/DDBJ databases">
        <authorList>
            <person name="Neveu A P."/>
        </authorList>
    </citation>
    <scope>NUCLEOTIDE SEQUENCE</scope>
    <source>
        <tissue evidence="2">Whole embryo</tissue>
    </source>
</reference>